<keyword evidence="2 6" id="KW-0808">Transferase</keyword>
<dbReference type="SUPFAM" id="SSF69593">
    <property type="entry name" value="Glycerol-3-phosphate (1)-acyltransferase"/>
    <property type="match status" value="1"/>
</dbReference>
<evidence type="ECO:0000313" key="6">
    <source>
        <dbReference type="EMBL" id="JAC47240.1"/>
    </source>
</evidence>
<protein>
    <submittedName>
        <fullName evidence="6">1-acyl-sn-glycerol-3-phosphate acyltransferase gamma</fullName>
    </submittedName>
</protein>
<evidence type="ECO:0000256" key="2">
    <source>
        <dbReference type="ARBA" id="ARBA00022679"/>
    </source>
</evidence>
<feature type="transmembrane region" description="Helical" evidence="4">
    <location>
        <begin position="16"/>
        <end position="39"/>
    </location>
</feature>
<dbReference type="GO" id="GO:0003841">
    <property type="term" value="F:1-acylglycerol-3-phosphate O-acyltransferase activity"/>
    <property type="evidence" value="ECO:0007669"/>
    <property type="project" value="TreeGrafter"/>
</dbReference>
<comment type="similarity">
    <text evidence="1">Belongs to the 1-acyl-sn-glycerol-3-phosphate acyltransferase family.</text>
</comment>
<dbReference type="GO" id="GO:0012505">
    <property type="term" value="C:endomembrane system"/>
    <property type="evidence" value="ECO:0007669"/>
    <property type="project" value="TreeGrafter"/>
</dbReference>
<feature type="transmembrane region" description="Helical" evidence="4">
    <location>
        <begin position="348"/>
        <end position="368"/>
    </location>
</feature>
<accession>A0A034VZG0</accession>
<organism evidence="6">
    <name type="scientific">Bactrocera dorsalis</name>
    <name type="common">Oriental fruit fly</name>
    <name type="synonym">Dacus dorsalis</name>
    <dbReference type="NCBI Taxonomy" id="27457"/>
    <lineage>
        <taxon>Eukaryota</taxon>
        <taxon>Metazoa</taxon>
        <taxon>Ecdysozoa</taxon>
        <taxon>Arthropoda</taxon>
        <taxon>Hexapoda</taxon>
        <taxon>Insecta</taxon>
        <taxon>Pterygota</taxon>
        <taxon>Neoptera</taxon>
        <taxon>Endopterygota</taxon>
        <taxon>Diptera</taxon>
        <taxon>Brachycera</taxon>
        <taxon>Muscomorpha</taxon>
        <taxon>Tephritoidea</taxon>
        <taxon>Tephritidae</taxon>
        <taxon>Bactrocera</taxon>
        <taxon>Bactrocera</taxon>
    </lineage>
</organism>
<feature type="transmembrane region" description="Helical" evidence="4">
    <location>
        <begin position="54"/>
        <end position="73"/>
    </location>
</feature>
<dbReference type="Pfam" id="PF16076">
    <property type="entry name" value="Acyltransf_C"/>
    <property type="match status" value="1"/>
</dbReference>
<dbReference type="AlphaFoldDB" id="A0A034VZG0"/>
<gene>
    <name evidence="6" type="primary">PLCC</name>
</gene>
<proteinExistence type="inferred from homology"/>
<evidence type="ECO:0000259" key="5">
    <source>
        <dbReference type="SMART" id="SM00563"/>
    </source>
</evidence>
<dbReference type="EMBL" id="GAKP01011712">
    <property type="protein sequence ID" value="JAC47240.1"/>
    <property type="molecule type" value="Transcribed_RNA"/>
</dbReference>
<feature type="domain" description="Phospholipid/glycerol acyltransferase" evidence="5">
    <location>
        <begin position="96"/>
        <end position="218"/>
    </location>
</feature>
<feature type="transmembrane region" description="Helical" evidence="4">
    <location>
        <begin position="323"/>
        <end position="342"/>
    </location>
</feature>
<evidence type="ECO:0000256" key="3">
    <source>
        <dbReference type="ARBA" id="ARBA00023315"/>
    </source>
</evidence>
<keyword evidence="4" id="KW-1133">Transmembrane helix</keyword>
<dbReference type="SMART" id="SM00563">
    <property type="entry name" value="PlsC"/>
    <property type="match status" value="1"/>
</dbReference>
<evidence type="ECO:0000256" key="4">
    <source>
        <dbReference type="SAM" id="Phobius"/>
    </source>
</evidence>
<sequence>MSPIMTFLTEIKKLRLIHLCIAITFFISGLVINLVQLILHLTLKPYNVVLFRRIMFYLCYSLNSQLLFVAEWYSNSKLHVYIDPDDLQKFCGKEHVLLMMNHTYEIDWLAGWMFTEKNHVLGNCKAYAKKAISYVPAIGWAWYFAEFVFLERSYDKDKEIIARQLKEVFAYPDPVWLLLNAEGTRFTPKKHEASVKFAQERGMTVLKHHLIPRTKGFTASLPTLRGRCPAIYDVNLAFRKDAKHPPTISTILNGYPIEGYMFVRRIPLENVPEDEKAAAEWLQNLFREKDRIIDSFHTTGSFFETSGFKEVPVKQFKYRPYNLLNFALWSLFSISLILYYLVSSFLAQNWISLSIAVGILLAIYVMMVKSINMSKISKASSYGSETSKSK</sequence>
<dbReference type="InterPro" id="IPR002123">
    <property type="entry name" value="Plipid/glycerol_acylTrfase"/>
</dbReference>
<evidence type="ECO:0000256" key="1">
    <source>
        <dbReference type="ARBA" id="ARBA00008655"/>
    </source>
</evidence>
<dbReference type="PANTHER" id="PTHR10983:SF24">
    <property type="entry name" value="1-ACYLGLYCEROL-3-PHOSPHATE O-ACYLTRANSFERASE 3, ISOFORM E-RELATED"/>
    <property type="match status" value="1"/>
</dbReference>
<name>A0A034VZG0_BACDO</name>
<dbReference type="InterPro" id="IPR032098">
    <property type="entry name" value="Acyltransf_C"/>
</dbReference>
<reference evidence="6" key="1">
    <citation type="journal article" date="2014" name="BMC Genomics">
        <title>Characterizing the developmental transcriptome of the oriental fruit fly, Bactrocera dorsalis (Diptera: Tephritidae) through comparative genomic analysis with Drosophila melanogaster utilizing modENCODE datasets.</title>
        <authorList>
            <person name="Geib S.M."/>
            <person name="Calla B."/>
            <person name="Hall B."/>
            <person name="Hou S."/>
            <person name="Manoukis N.C."/>
        </authorList>
    </citation>
    <scope>NUCLEOTIDE SEQUENCE</scope>
    <source>
        <strain evidence="6">Punador</strain>
    </source>
</reference>
<keyword evidence="4" id="KW-0472">Membrane</keyword>
<keyword evidence="4" id="KW-0812">Transmembrane</keyword>
<keyword evidence="3 6" id="KW-0012">Acyltransferase</keyword>
<dbReference type="CDD" id="cd07990">
    <property type="entry name" value="LPLAT_LCLAT1-like"/>
    <property type="match status" value="1"/>
</dbReference>
<dbReference type="Pfam" id="PF01553">
    <property type="entry name" value="Acyltransferase"/>
    <property type="match status" value="1"/>
</dbReference>
<dbReference type="PANTHER" id="PTHR10983">
    <property type="entry name" value="1-ACYLGLYCEROL-3-PHOSPHATE ACYLTRANSFERASE-RELATED"/>
    <property type="match status" value="1"/>
</dbReference>
<dbReference type="OrthoDB" id="189226at2759"/>